<dbReference type="AlphaFoldDB" id="A0A819U070"/>
<evidence type="ECO:0000313" key="1">
    <source>
        <dbReference type="EMBL" id="CAF4089477.1"/>
    </source>
</evidence>
<organism evidence="1 2">
    <name type="scientific">Rotaria magnacalcarata</name>
    <dbReference type="NCBI Taxonomy" id="392030"/>
    <lineage>
        <taxon>Eukaryota</taxon>
        <taxon>Metazoa</taxon>
        <taxon>Spiralia</taxon>
        <taxon>Gnathifera</taxon>
        <taxon>Rotifera</taxon>
        <taxon>Eurotatoria</taxon>
        <taxon>Bdelloidea</taxon>
        <taxon>Philodinida</taxon>
        <taxon>Philodinidae</taxon>
        <taxon>Rotaria</taxon>
    </lineage>
</organism>
<feature type="non-terminal residue" evidence="1">
    <location>
        <position position="41"/>
    </location>
</feature>
<dbReference type="EMBL" id="CAJOBF010003401">
    <property type="protein sequence ID" value="CAF4089477.1"/>
    <property type="molecule type" value="Genomic_DNA"/>
</dbReference>
<sequence length="41" mass="4957">MEGEENEKKQKEPPWQKEKLQFLAILRASRIPYPQRLTMTL</sequence>
<gene>
    <name evidence="1" type="ORF">UXM345_LOCUS21576</name>
</gene>
<accession>A0A819U070</accession>
<proteinExistence type="predicted"/>
<feature type="non-terminal residue" evidence="1">
    <location>
        <position position="1"/>
    </location>
</feature>
<name>A0A819U070_9BILA</name>
<reference evidence="1" key="1">
    <citation type="submission" date="2021-02" db="EMBL/GenBank/DDBJ databases">
        <authorList>
            <person name="Nowell W R."/>
        </authorList>
    </citation>
    <scope>NUCLEOTIDE SEQUENCE</scope>
</reference>
<dbReference type="Proteomes" id="UP000663842">
    <property type="component" value="Unassembled WGS sequence"/>
</dbReference>
<evidence type="ECO:0000313" key="2">
    <source>
        <dbReference type="Proteomes" id="UP000663842"/>
    </source>
</evidence>
<protein>
    <submittedName>
        <fullName evidence="1">Uncharacterized protein</fullName>
    </submittedName>
</protein>
<comment type="caution">
    <text evidence="1">The sequence shown here is derived from an EMBL/GenBank/DDBJ whole genome shotgun (WGS) entry which is preliminary data.</text>
</comment>